<dbReference type="Gene3D" id="3.40.50.300">
    <property type="entry name" value="P-loop containing nucleotide triphosphate hydrolases"/>
    <property type="match status" value="1"/>
</dbReference>
<dbReference type="SUPFAM" id="SSF52540">
    <property type="entry name" value="P-loop containing nucleoside triphosphate hydrolases"/>
    <property type="match status" value="1"/>
</dbReference>
<keyword evidence="4 5" id="KW-0472">Membrane</keyword>
<evidence type="ECO:0000256" key="3">
    <source>
        <dbReference type="ARBA" id="ARBA00022989"/>
    </source>
</evidence>
<dbReference type="Gene3D" id="1.20.1560.10">
    <property type="entry name" value="ABC transporter type 1, transmembrane domain"/>
    <property type="match status" value="1"/>
</dbReference>
<feature type="domain" description="ABC transmembrane type-1" evidence="6">
    <location>
        <begin position="148"/>
        <end position="198"/>
    </location>
</feature>
<dbReference type="PANTHER" id="PTHR24221:SF654">
    <property type="entry name" value="ATP-BINDING CASSETTE SUB-FAMILY B MEMBER 6"/>
    <property type="match status" value="1"/>
</dbReference>
<comment type="subcellular location">
    <subcellularLocation>
        <location evidence="1">Membrane</location>
        <topology evidence="1">Multi-pass membrane protein</topology>
    </subcellularLocation>
</comment>
<evidence type="ECO:0000313" key="7">
    <source>
        <dbReference type="EMBL" id="GAH28328.1"/>
    </source>
</evidence>
<dbReference type="GO" id="GO:0016887">
    <property type="term" value="F:ATP hydrolysis activity"/>
    <property type="evidence" value="ECO:0007669"/>
    <property type="project" value="InterPro"/>
</dbReference>
<accession>X1G5M5</accession>
<evidence type="ECO:0000256" key="4">
    <source>
        <dbReference type="ARBA" id="ARBA00023136"/>
    </source>
</evidence>
<name>X1G5M5_9ZZZZ</name>
<keyword evidence="2 5" id="KW-0812">Transmembrane</keyword>
<dbReference type="PANTHER" id="PTHR24221">
    <property type="entry name" value="ATP-BINDING CASSETTE SUB-FAMILY B"/>
    <property type="match status" value="1"/>
</dbReference>
<dbReference type="Pfam" id="PF00005">
    <property type="entry name" value="ABC_tran"/>
    <property type="match status" value="1"/>
</dbReference>
<dbReference type="EMBL" id="BARU01001038">
    <property type="protein sequence ID" value="GAH28328.1"/>
    <property type="molecule type" value="Genomic_DNA"/>
</dbReference>
<dbReference type="InterPro" id="IPR036640">
    <property type="entry name" value="ABC1_TM_sf"/>
</dbReference>
<dbReference type="AlphaFoldDB" id="X1G5M5"/>
<dbReference type="InterPro" id="IPR011527">
    <property type="entry name" value="ABC1_TM_dom"/>
</dbReference>
<dbReference type="InterPro" id="IPR027417">
    <property type="entry name" value="P-loop_NTPase"/>
</dbReference>
<dbReference type="InterPro" id="IPR003439">
    <property type="entry name" value="ABC_transporter-like_ATP-bd"/>
</dbReference>
<gene>
    <name evidence="7" type="ORF">S03H2_02942</name>
</gene>
<feature type="non-terminal residue" evidence="7">
    <location>
        <position position="198"/>
    </location>
</feature>
<protein>
    <recommendedName>
        <fullName evidence="6">ABC transmembrane type-1 domain-containing protein</fullName>
    </recommendedName>
</protein>
<proteinExistence type="predicted"/>
<dbReference type="InterPro" id="IPR039421">
    <property type="entry name" value="Type_1_exporter"/>
</dbReference>
<dbReference type="GO" id="GO:0005524">
    <property type="term" value="F:ATP binding"/>
    <property type="evidence" value="ECO:0007669"/>
    <property type="project" value="InterPro"/>
</dbReference>
<evidence type="ECO:0000256" key="2">
    <source>
        <dbReference type="ARBA" id="ARBA00022692"/>
    </source>
</evidence>
<evidence type="ECO:0000256" key="1">
    <source>
        <dbReference type="ARBA" id="ARBA00004141"/>
    </source>
</evidence>
<feature type="transmembrane region" description="Helical" evidence="5">
    <location>
        <begin position="175"/>
        <end position="194"/>
    </location>
</feature>
<sequence length="198" mass="21751">MLTPGELISFLGYVSLAIKPLNQLGKTYSLYQRALASAERIFEILDTEPEIKELPGAVKLPPIEGYVCFKDVSFGYDSNELILEDINLEIKPGERIALVGPSGVGKTTLVSLIPRFYDSISGVVAIDGHDVKKVKLASLRQQISIVPQEVVVESIAKMILNLLIIAGVLGFIFYIHWRLSLCVLGVIPLLVLTVRKFG</sequence>
<evidence type="ECO:0000259" key="6">
    <source>
        <dbReference type="PROSITE" id="PS50929"/>
    </source>
</evidence>
<reference evidence="7" key="1">
    <citation type="journal article" date="2014" name="Front. Microbiol.">
        <title>High frequency of phylogenetically diverse reductive dehalogenase-homologous genes in deep subseafloor sedimentary metagenomes.</title>
        <authorList>
            <person name="Kawai M."/>
            <person name="Futagami T."/>
            <person name="Toyoda A."/>
            <person name="Takaki Y."/>
            <person name="Nishi S."/>
            <person name="Hori S."/>
            <person name="Arai W."/>
            <person name="Tsubouchi T."/>
            <person name="Morono Y."/>
            <person name="Uchiyama I."/>
            <person name="Ito T."/>
            <person name="Fujiyama A."/>
            <person name="Inagaki F."/>
            <person name="Takami H."/>
        </authorList>
    </citation>
    <scope>NUCLEOTIDE SEQUENCE</scope>
    <source>
        <strain evidence="7">Expedition CK06-06</strain>
    </source>
</reference>
<dbReference type="SUPFAM" id="SSF90123">
    <property type="entry name" value="ABC transporter transmembrane region"/>
    <property type="match status" value="1"/>
</dbReference>
<organism evidence="7">
    <name type="scientific">marine sediment metagenome</name>
    <dbReference type="NCBI Taxonomy" id="412755"/>
    <lineage>
        <taxon>unclassified sequences</taxon>
        <taxon>metagenomes</taxon>
        <taxon>ecological metagenomes</taxon>
    </lineage>
</organism>
<comment type="caution">
    <text evidence="7">The sequence shown here is derived from an EMBL/GenBank/DDBJ whole genome shotgun (WGS) entry which is preliminary data.</text>
</comment>
<keyword evidence="3 5" id="KW-1133">Transmembrane helix</keyword>
<evidence type="ECO:0000256" key="5">
    <source>
        <dbReference type="SAM" id="Phobius"/>
    </source>
</evidence>
<dbReference type="PROSITE" id="PS50929">
    <property type="entry name" value="ABC_TM1F"/>
    <property type="match status" value="1"/>
</dbReference>
<dbReference type="GO" id="GO:0016020">
    <property type="term" value="C:membrane"/>
    <property type="evidence" value="ECO:0007669"/>
    <property type="project" value="UniProtKB-SubCell"/>
</dbReference>
<dbReference type="GO" id="GO:0140359">
    <property type="term" value="F:ABC-type transporter activity"/>
    <property type="evidence" value="ECO:0007669"/>
    <property type="project" value="InterPro"/>
</dbReference>